<dbReference type="AlphaFoldDB" id="A0A084THM1"/>
<keyword evidence="4" id="KW-1185">Reference proteome</keyword>
<keyword evidence="1" id="KW-0732">Signal</keyword>
<reference evidence="4" key="2">
    <citation type="submission" date="2014-07" db="EMBL/GenBank/DDBJ databases">
        <title>Genome sequence of Mangrovimonas yunxiaonensis.</title>
        <authorList>
            <person name="Li Y."/>
            <person name="Zheng T."/>
        </authorList>
    </citation>
    <scope>NUCLEOTIDE SEQUENCE [LARGE SCALE GENOMIC DNA]</scope>
    <source>
        <strain evidence="4">LY01</strain>
    </source>
</reference>
<dbReference type="EMBL" id="JPFK01000009">
    <property type="protein sequence ID" value="KFB00207.1"/>
    <property type="molecule type" value="Genomic_DNA"/>
</dbReference>
<name>A0A084THM1_9FLAO</name>
<proteinExistence type="predicted"/>
<dbReference type="RefSeq" id="WP_036123986.1">
    <property type="nucleotide sequence ID" value="NZ_BMET01000003.1"/>
</dbReference>
<dbReference type="InterPro" id="IPR025524">
    <property type="entry name" value="DUF4412"/>
</dbReference>
<dbReference type="Proteomes" id="UP000028521">
    <property type="component" value="Unassembled WGS sequence"/>
</dbReference>
<feature type="signal peptide" evidence="1">
    <location>
        <begin position="1"/>
        <end position="23"/>
    </location>
</feature>
<organism evidence="3 4">
    <name type="scientific">Mangrovimonas yunxiaonensis</name>
    <dbReference type="NCBI Taxonomy" id="1197477"/>
    <lineage>
        <taxon>Bacteria</taxon>
        <taxon>Pseudomonadati</taxon>
        <taxon>Bacteroidota</taxon>
        <taxon>Flavobacteriia</taxon>
        <taxon>Flavobacteriales</taxon>
        <taxon>Flavobacteriaceae</taxon>
        <taxon>Mangrovimonas</taxon>
    </lineage>
</organism>
<dbReference type="Pfam" id="PF14371">
    <property type="entry name" value="DUF4412"/>
    <property type="match status" value="1"/>
</dbReference>
<sequence>MKNTYIVFSTILLLVTFMAPANAQRAWVKSKVKQDMKEKYAEPEKEKGREAIRGVSYENDSRYPVPENPVQATIAMELMSFKKNGKVKDNTTTKWVFGKTGECMIVNEGTKDENRMLFDYKGAAMYMINQQEKIATKMPIINFQKMAEKLVAEHIDFEDENGVWQQTNQTQTIHGFKCQKYIYTNSKEKTTMHVWVTKDINIDLSGNHVFGGQIKNFTNSAWRTKSSKIDNNYPQGMMVRSVFFENNKETPNTQMDIVLFEKKSNPAYFNLENYMVNDILDKL</sequence>
<dbReference type="eggNOG" id="ENOG502Z9NH">
    <property type="taxonomic scope" value="Bacteria"/>
</dbReference>
<comment type="caution">
    <text evidence="3">The sequence shown here is derived from an EMBL/GenBank/DDBJ whole genome shotgun (WGS) entry which is preliminary data.</text>
</comment>
<reference evidence="3 4" key="1">
    <citation type="journal article" date="2014" name="Genome Announc.">
        <title>Draft Genome Sequence of the Algicidal Bacterium Mangrovimonas yunxiaonensis Strain LY01.</title>
        <authorList>
            <person name="Li Y."/>
            <person name="Zhu H."/>
            <person name="Li C."/>
            <person name="Zhang H."/>
            <person name="Chen Z."/>
            <person name="Zheng W."/>
            <person name="Xu H."/>
            <person name="Zheng T."/>
        </authorList>
    </citation>
    <scope>NUCLEOTIDE SEQUENCE [LARGE SCALE GENOMIC DNA]</scope>
    <source>
        <strain evidence="3 4">LY01</strain>
    </source>
</reference>
<evidence type="ECO:0000259" key="2">
    <source>
        <dbReference type="Pfam" id="PF14371"/>
    </source>
</evidence>
<feature type="domain" description="DUF4412" evidence="2">
    <location>
        <begin position="91"/>
        <end position="267"/>
    </location>
</feature>
<protein>
    <recommendedName>
        <fullName evidence="2">DUF4412 domain-containing protein</fullName>
    </recommendedName>
</protein>
<accession>A0A084THM1</accession>
<evidence type="ECO:0000256" key="1">
    <source>
        <dbReference type="SAM" id="SignalP"/>
    </source>
</evidence>
<dbReference type="OrthoDB" id="1412518at2"/>
<evidence type="ECO:0000313" key="3">
    <source>
        <dbReference type="EMBL" id="KFB00207.1"/>
    </source>
</evidence>
<feature type="chain" id="PRO_5001782727" description="DUF4412 domain-containing protein" evidence="1">
    <location>
        <begin position="24"/>
        <end position="283"/>
    </location>
</feature>
<gene>
    <name evidence="3" type="ORF">IA57_12320</name>
</gene>
<evidence type="ECO:0000313" key="4">
    <source>
        <dbReference type="Proteomes" id="UP000028521"/>
    </source>
</evidence>